<dbReference type="OrthoDB" id="10458177at2759"/>
<protein>
    <submittedName>
        <fullName evidence="1">Uncharacterized protein</fullName>
    </submittedName>
</protein>
<sequence length="239" mass="25962">MVSLSSIAACRWGLIIIIPYCRRVIAALTIDTPMAYDSIPLAMGSTAEFRVRWSGITDDNKYPITNMTMELYLIRRDMVVVASWVRALNTSNSNGSLILPVNSTMMMLPFENYYYLQLFVNKGHHHQQQVAIQGPISFHLHANTTSATAYIPPSSTLAIPTAIPSPSFTTDPTQHVIDESTTMTTLLAAATTGDTLDESTLVSPTTRAALEGTAIAATAVIVLALVSLQLDLGSFLCKH</sequence>
<evidence type="ECO:0000313" key="1">
    <source>
        <dbReference type="EMBL" id="CDH58299.1"/>
    </source>
</evidence>
<keyword evidence="2" id="KW-1185">Reference proteome</keyword>
<evidence type="ECO:0000313" key="2">
    <source>
        <dbReference type="Proteomes" id="UP000027586"/>
    </source>
</evidence>
<dbReference type="VEuPathDB" id="FungiDB:LCOR_09165.1"/>
<proteinExistence type="predicted"/>
<name>A0A068S7N3_9FUNG</name>
<dbReference type="Proteomes" id="UP000027586">
    <property type="component" value="Unassembled WGS sequence"/>
</dbReference>
<dbReference type="AlphaFoldDB" id="A0A068S7N3"/>
<dbReference type="EMBL" id="CBTN010000055">
    <property type="protein sequence ID" value="CDH58299.1"/>
    <property type="molecule type" value="Genomic_DNA"/>
</dbReference>
<accession>A0A068S7N3</accession>
<organism evidence="1 2">
    <name type="scientific">Lichtheimia corymbifera JMRC:FSU:9682</name>
    <dbReference type="NCBI Taxonomy" id="1263082"/>
    <lineage>
        <taxon>Eukaryota</taxon>
        <taxon>Fungi</taxon>
        <taxon>Fungi incertae sedis</taxon>
        <taxon>Mucoromycota</taxon>
        <taxon>Mucoromycotina</taxon>
        <taxon>Mucoromycetes</taxon>
        <taxon>Mucorales</taxon>
        <taxon>Lichtheimiaceae</taxon>
        <taxon>Lichtheimia</taxon>
    </lineage>
</organism>
<reference evidence="1" key="1">
    <citation type="submission" date="2013-08" db="EMBL/GenBank/DDBJ databases">
        <title>Gene expansion shapes genome architecture in the human pathogen Lichtheimia corymbifera: an evolutionary genomics analysis in the ancient terrestrial Mucorales (Mucoromycotina).</title>
        <authorList>
            <person name="Schwartze V.U."/>
            <person name="Winter S."/>
            <person name="Shelest E."/>
            <person name="Marcet-Houben M."/>
            <person name="Horn F."/>
            <person name="Wehner S."/>
            <person name="Hoffmann K."/>
            <person name="Riege K."/>
            <person name="Sammeth M."/>
            <person name="Nowrousian M."/>
            <person name="Valiante V."/>
            <person name="Linde J."/>
            <person name="Jacobsen I.D."/>
            <person name="Marz M."/>
            <person name="Brakhage A.A."/>
            <person name="Gabaldon T."/>
            <person name="Bocker S."/>
            <person name="Voigt K."/>
        </authorList>
    </citation>
    <scope>NUCLEOTIDE SEQUENCE [LARGE SCALE GENOMIC DNA]</scope>
    <source>
        <strain evidence="1">FSU 9682</strain>
    </source>
</reference>
<gene>
    <name evidence="1" type="ORF">LCOR_09165.1</name>
</gene>
<comment type="caution">
    <text evidence="1">The sequence shown here is derived from an EMBL/GenBank/DDBJ whole genome shotgun (WGS) entry which is preliminary data.</text>
</comment>